<dbReference type="InterPro" id="IPR001148">
    <property type="entry name" value="CA_dom"/>
</dbReference>
<keyword evidence="5" id="KW-0456">Lyase</keyword>
<dbReference type="OMA" id="AVEFHLH"/>
<evidence type="ECO:0000259" key="8">
    <source>
        <dbReference type="PROSITE" id="PS51144"/>
    </source>
</evidence>
<keyword evidence="10" id="KW-1185">Reference proteome</keyword>
<dbReference type="InParanoid" id="M4C2A2"/>
<evidence type="ECO:0000256" key="2">
    <source>
        <dbReference type="ARBA" id="ARBA00012925"/>
    </source>
</evidence>
<dbReference type="EC" id="4.2.1.1" evidence="2"/>
<dbReference type="eggNOG" id="KOG0382">
    <property type="taxonomic scope" value="Eukaryota"/>
</dbReference>
<feature type="domain" description="Alpha-carbonic anhydrase" evidence="8">
    <location>
        <begin position="26"/>
        <end position="268"/>
    </location>
</feature>
<evidence type="ECO:0000256" key="5">
    <source>
        <dbReference type="ARBA" id="ARBA00023239"/>
    </source>
</evidence>
<evidence type="ECO:0000256" key="6">
    <source>
        <dbReference type="ARBA" id="ARBA00048348"/>
    </source>
</evidence>
<reference evidence="9" key="2">
    <citation type="submission" date="2015-06" db="UniProtKB">
        <authorList>
            <consortium name="EnsemblProtists"/>
        </authorList>
    </citation>
    <scope>IDENTIFICATION</scope>
    <source>
        <strain evidence="9">Emoy2</strain>
    </source>
</reference>
<feature type="chain" id="PRO_5004049584" description="carbonic anhydrase" evidence="7">
    <location>
        <begin position="21"/>
        <end position="268"/>
    </location>
</feature>
<dbReference type="SUPFAM" id="SSF51069">
    <property type="entry name" value="Carbonic anhydrase"/>
    <property type="match status" value="1"/>
</dbReference>
<dbReference type="PANTHER" id="PTHR18952:SF265">
    <property type="entry name" value="CARBONIC ANHYDRASE"/>
    <property type="match status" value="1"/>
</dbReference>
<proteinExistence type="inferred from homology"/>
<accession>M4C2A2</accession>
<dbReference type="InterPro" id="IPR041891">
    <property type="entry name" value="Alpha_CA_prokaryot-like"/>
</dbReference>
<dbReference type="EnsemblProtists" id="HpaT813217">
    <property type="protein sequence ID" value="HpaP813217"/>
    <property type="gene ID" value="HpaG813217"/>
</dbReference>
<dbReference type="GO" id="GO:0004089">
    <property type="term" value="F:carbonate dehydratase activity"/>
    <property type="evidence" value="ECO:0007669"/>
    <property type="project" value="UniProtKB-EC"/>
</dbReference>
<dbReference type="InterPro" id="IPR036398">
    <property type="entry name" value="CA_dom_sf"/>
</dbReference>
<reference evidence="10" key="1">
    <citation type="journal article" date="2010" name="Science">
        <title>Signatures of adaptation to obligate biotrophy in the Hyaloperonospora arabidopsidis genome.</title>
        <authorList>
            <person name="Baxter L."/>
            <person name="Tripathy S."/>
            <person name="Ishaque N."/>
            <person name="Boot N."/>
            <person name="Cabral A."/>
            <person name="Kemen E."/>
            <person name="Thines M."/>
            <person name="Ah-Fong A."/>
            <person name="Anderson R."/>
            <person name="Badejoko W."/>
            <person name="Bittner-Eddy P."/>
            <person name="Boore J.L."/>
            <person name="Chibucos M.C."/>
            <person name="Coates M."/>
            <person name="Dehal P."/>
            <person name="Delehaunty K."/>
            <person name="Dong S."/>
            <person name="Downton P."/>
            <person name="Dumas B."/>
            <person name="Fabro G."/>
            <person name="Fronick C."/>
            <person name="Fuerstenberg S.I."/>
            <person name="Fulton L."/>
            <person name="Gaulin E."/>
            <person name="Govers F."/>
            <person name="Hughes L."/>
            <person name="Humphray S."/>
            <person name="Jiang R.H."/>
            <person name="Judelson H."/>
            <person name="Kamoun S."/>
            <person name="Kyung K."/>
            <person name="Meijer H."/>
            <person name="Minx P."/>
            <person name="Morris P."/>
            <person name="Nelson J."/>
            <person name="Phuntumart V."/>
            <person name="Qutob D."/>
            <person name="Rehmany A."/>
            <person name="Rougon-Cardoso A."/>
            <person name="Ryden P."/>
            <person name="Torto-Alalibo T."/>
            <person name="Studholme D."/>
            <person name="Wang Y."/>
            <person name="Win J."/>
            <person name="Wood J."/>
            <person name="Clifton S.W."/>
            <person name="Rogers J."/>
            <person name="Van den Ackerveken G."/>
            <person name="Jones J.D."/>
            <person name="McDowell J.M."/>
            <person name="Beynon J."/>
            <person name="Tyler B.M."/>
        </authorList>
    </citation>
    <scope>NUCLEOTIDE SEQUENCE [LARGE SCALE GENOMIC DNA]</scope>
    <source>
        <strain evidence="10">Emoy2</strain>
    </source>
</reference>
<feature type="signal peptide" evidence="7">
    <location>
        <begin position="1"/>
        <end position="20"/>
    </location>
</feature>
<dbReference type="STRING" id="559515.M4C2A2"/>
<sequence length="268" mass="28820">MKFIASISAVIATGALTASADVATGPTWGYRAGDTSMVHTSNWNTNWAACGGAHQSPINIVTTTTSCSSEKLPLNFSGRCGQFNLTEPHEPLGVKVAGGNCAVSLSEGTFKLAKFHMHAPSEHSLDDKHMDGEIHFVHVSSDGKTLLVLGVFIQIGSKSDDWLGPVLDALELVNSTTPSEAIVVNLEPYSTMVRKAVSTGGIYNYAGSLTTPGCYEIADWWVVQNPIKISSIDFGRLHQDLVEYQITDRGNNARPVQPLNGRVVTRYN</sequence>
<comment type="catalytic activity">
    <reaction evidence="6">
        <text>hydrogencarbonate + H(+) = CO2 + H2O</text>
        <dbReference type="Rhea" id="RHEA:10748"/>
        <dbReference type="ChEBI" id="CHEBI:15377"/>
        <dbReference type="ChEBI" id="CHEBI:15378"/>
        <dbReference type="ChEBI" id="CHEBI:16526"/>
        <dbReference type="ChEBI" id="CHEBI:17544"/>
        <dbReference type="EC" id="4.2.1.1"/>
    </reaction>
</comment>
<evidence type="ECO:0000256" key="1">
    <source>
        <dbReference type="ARBA" id="ARBA00010718"/>
    </source>
</evidence>
<dbReference type="InterPro" id="IPR023561">
    <property type="entry name" value="Carbonic_anhydrase_a-class"/>
</dbReference>
<evidence type="ECO:0000256" key="4">
    <source>
        <dbReference type="ARBA" id="ARBA00022833"/>
    </source>
</evidence>
<evidence type="ECO:0000313" key="9">
    <source>
        <dbReference type="EnsemblProtists" id="HpaP813217"/>
    </source>
</evidence>
<organism evidence="9 10">
    <name type="scientific">Hyaloperonospora arabidopsidis (strain Emoy2)</name>
    <name type="common">Downy mildew agent</name>
    <name type="synonym">Peronospora arabidopsidis</name>
    <dbReference type="NCBI Taxonomy" id="559515"/>
    <lineage>
        <taxon>Eukaryota</taxon>
        <taxon>Sar</taxon>
        <taxon>Stramenopiles</taxon>
        <taxon>Oomycota</taxon>
        <taxon>Peronosporomycetes</taxon>
        <taxon>Peronosporales</taxon>
        <taxon>Peronosporaceae</taxon>
        <taxon>Hyaloperonospora</taxon>
    </lineage>
</organism>
<keyword evidence="4" id="KW-0862">Zinc</keyword>
<keyword evidence="3" id="KW-0479">Metal-binding</keyword>
<dbReference type="PANTHER" id="PTHR18952">
    <property type="entry name" value="CARBONIC ANHYDRASE"/>
    <property type="match status" value="1"/>
</dbReference>
<dbReference type="Pfam" id="PF00194">
    <property type="entry name" value="Carb_anhydrase"/>
    <property type="match status" value="1"/>
</dbReference>
<dbReference type="CDD" id="cd03124">
    <property type="entry name" value="alpha_CA_prokaryotic_like"/>
    <property type="match status" value="1"/>
</dbReference>
<evidence type="ECO:0000256" key="3">
    <source>
        <dbReference type="ARBA" id="ARBA00022723"/>
    </source>
</evidence>
<evidence type="ECO:0000313" key="10">
    <source>
        <dbReference type="Proteomes" id="UP000011713"/>
    </source>
</evidence>
<dbReference type="HOGENOM" id="CLU_039326_0_2_1"/>
<keyword evidence="7" id="KW-0732">Signal</keyword>
<name>M4C2A2_HYAAE</name>
<dbReference type="VEuPathDB" id="FungiDB:HpaG813217"/>
<dbReference type="AlphaFoldDB" id="M4C2A2"/>
<comment type="similarity">
    <text evidence="1">Belongs to the alpha-carbonic anhydrase family.</text>
</comment>
<protein>
    <recommendedName>
        <fullName evidence="2">carbonic anhydrase</fullName>
        <ecNumber evidence="2">4.2.1.1</ecNumber>
    </recommendedName>
</protein>
<dbReference type="GO" id="GO:0008270">
    <property type="term" value="F:zinc ion binding"/>
    <property type="evidence" value="ECO:0007669"/>
    <property type="project" value="InterPro"/>
</dbReference>
<dbReference type="EMBL" id="JH598122">
    <property type="status" value="NOT_ANNOTATED_CDS"/>
    <property type="molecule type" value="Genomic_DNA"/>
</dbReference>
<dbReference type="Proteomes" id="UP000011713">
    <property type="component" value="Unassembled WGS sequence"/>
</dbReference>
<dbReference type="SMART" id="SM01057">
    <property type="entry name" value="Carb_anhydrase"/>
    <property type="match status" value="1"/>
</dbReference>
<dbReference type="Gene3D" id="3.10.200.10">
    <property type="entry name" value="Alpha carbonic anhydrase"/>
    <property type="match status" value="1"/>
</dbReference>
<evidence type="ECO:0000256" key="7">
    <source>
        <dbReference type="SAM" id="SignalP"/>
    </source>
</evidence>
<dbReference type="PROSITE" id="PS51144">
    <property type="entry name" value="ALPHA_CA_2"/>
    <property type="match status" value="1"/>
</dbReference>